<keyword evidence="1" id="KW-0732">Signal</keyword>
<comment type="caution">
    <text evidence="2">The sequence shown here is derived from an EMBL/GenBank/DDBJ whole genome shotgun (WGS) entry which is preliminary data.</text>
</comment>
<dbReference type="PROSITE" id="PS51257">
    <property type="entry name" value="PROKAR_LIPOPROTEIN"/>
    <property type="match status" value="1"/>
</dbReference>
<organism evidence="2 3">
    <name type="scientific">Dictyobacter halimunensis</name>
    <dbReference type="NCBI Taxonomy" id="3026934"/>
    <lineage>
        <taxon>Bacteria</taxon>
        <taxon>Bacillati</taxon>
        <taxon>Chloroflexota</taxon>
        <taxon>Ktedonobacteria</taxon>
        <taxon>Ktedonobacterales</taxon>
        <taxon>Dictyobacteraceae</taxon>
        <taxon>Dictyobacter</taxon>
    </lineage>
</organism>
<evidence type="ECO:0000256" key="1">
    <source>
        <dbReference type="SAM" id="SignalP"/>
    </source>
</evidence>
<gene>
    <name evidence="2" type="ORF">KDH_20740</name>
</gene>
<feature type="signal peptide" evidence="1">
    <location>
        <begin position="1"/>
        <end position="25"/>
    </location>
</feature>
<feature type="chain" id="PRO_5045907170" description="EfeO-type cupredoxin-like domain-containing protein" evidence="1">
    <location>
        <begin position="26"/>
        <end position="193"/>
    </location>
</feature>
<protein>
    <recommendedName>
        <fullName evidence="4">EfeO-type cupredoxin-like domain-containing protein</fullName>
    </recommendedName>
</protein>
<sequence>MAMMKKTFLHLLMAISCTGILLLTAACTPTSDTSIVEQPAKTPTATATPIVITPTAITTPTAIMPTATATPIGPQSAFAATVGSSGNPVNRTAEGNNLTTIHSPVDRPVANFTRTLLNVPPQAKGVVYIQNDSANPMTLVSDTPMGFEPFTIAHDSTIDLVFHRTGTFKAHLKDYPISADTTITIIITAPSPD</sequence>
<evidence type="ECO:0000313" key="2">
    <source>
        <dbReference type="EMBL" id="GLV55227.1"/>
    </source>
</evidence>
<accession>A0ABQ6FNG2</accession>
<name>A0ABQ6FNG2_9CHLR</name>
<evidence type="ECO:0000313" key="3">
    <source>
        <dbReference type="Proteomes" id="UP001344906"/>
    </source>
</evidence>
<proteinExistence type="predicted"/>
<dbReference type="Proteomes" id="UP001344906">
    <property type="component" value="Unassembled WGS sequence"/>
</dbReference>
<evidence type="ECO:0008006" key="4">
    <source>
        <dbReference type="Google" id="ProtNLM"/>
    </source>
</evidence>
<dbReference type="EMBL" id="BSRI01000001">
    <property type="protein sequence ID" value="GLV55227.1"/>
    <property type="molecule type" value="Genomic_DNA"/>
</dbReference>
<reference evidence="2 3" key="1">
    <citation type="submission" date="2023-02" db="EMBL/GenBank/DDBJ databases">
        <title>Dictyobacter halimunensis sp. nov., a new member of the class Ktedonobacteria from forest soil in a geothermal area.</title>
        <authorList>
            <person name="Rachmania M.K."/>
            <person name="Ningsih F."/>
            <person name="Sakai Y."/>
            <person name="Yabe S."/>
            <person name="Yokota A."/>
            <person name="Sjamsuridzal W."/>
        </authorList>
    </citation>
    <scope>NUCLEOTIDE SEQUENCE [LARGE SCALE GENOMIC DNA]</scope>
    <source>
        <strain evidence="2 3">S3.2.2.5</strain>
    </source>
</reference>
<keyword evidence="3" id="KW-1185">Reference proteome</keyword>